<organism evidence="1">
    <name type="scientific">Graphocephala atropunctata</name>
    <dbReference type="NCBI Taxonomy" id="36148"/>
    <lineage>
        <taxon>Eukaryota</taxon>
        <taxon>Metazoa</taxon>
        <taxon>Ecdysozoa</taxon>
        <taxon>Arthropoda</taxon>
        <taxon>Hexapoda</taxon>
        <taxon>Insecta</taxon>
        <taxon>Pterygota</taxon>
        <taxon>Neoptera</taxon>
        <taxon>Paraneoptera</taxon>
        <taxon>Hemiptera</taxon>
        <taxon>Auchenorrhyncha</taxon>
        <taxon>Membracoidea</taxon>
        <taxon>Cicadellidae</taxon>
        <taxon>Cicadellinae</taxon>
        <taxon>Cicadellini</taxon>
        <taxon>Graphocephala</taxon>
    </lineage>
</organism>
<reference evidence="1" key="1">
    <citation type="submission" date="2015-11" db="EMBL/GenBank/DDBJ databases">
        <title>De novo transcriptome assembly of four potential Pierce s Disease insect vectors from Arizona vineyards.</title>
        <authorList>
            <person name="Tassone E.E."/>
        </authorList>
    </citation>
    <scope>NUCLEOTIDE SEQUENCE</scope>
</reference>
<sequence>MSQEEQIAIITSFHDLSTKDEQDIQLQQLIDVCDVKQRRPRKGENARININSFKYHVMVGNRRLEVCLKAFLSLYSVTLKRVKRLRSLKGLGKSPKDMRGKFVKKCHDPETILFVRQHIESFPYKESHYSGKLVRYLDARLTIKTMYKLFTEKHPELSVSYSYYLNFFNDNFNLRFGRPQIDCCCECEELKVKIKNPHLNDAAKRCAAAELLVH</sequence>
<dbReference type="PANTHER" id="PTHR10773:SF19">
    <property type="match status" value="1"/>
</dbReference>
<dbReference type="EMBL" id="GEBQ01003051">
    <property type="protein sequence ID" value="JAT36926.1"/>
    <property type="molecule type" value="Transcribed_RNA"/>
</dbReference>
<dbReference type="AlphaFoldDB" id="A0A1B6MLV9"/>
<gene>
    <name evidence="1" type="ORF">g.23258</name>
</gene>
<proteinExistence type="predicted"/>
<evidence type="ECO:0000313" key="1">
    <source>
        <dbReference type="EMBL" id="JAT36926.1"/>
    </source>
</evidence>
<protein>
    <submittedName>
        <fullName evidence="1">Uncharacterized protein</fullName>
    </submittedName>
</protein>
<name>A0A1B6MLV9_9HEMI</name>
<accession>A0A1B6MLV9</accession>
<dbReference type="PANTHER" id="PTHR10773">
    <property type="entry name" value="DNA-DIRECTED RNA POLYMERASES I, II, AND III SUBUNIT RPABC2"/>
    <property type="match status" value="1"/>
</dbReference>
<feature type="non-terminal residue" evidence="1">
    <location>
        <position position="214"/>
    </location>
</feature>